<keyword evidence="3 5" id="KW-0472">Membrane</keyword>
<evidence type="ECO:0000313" key="7">
    <source>
        <dbReference type="Ensembl" id="ENSLLTP00000021251.1"/>
    </source>
</evidence>
<feature type="transmembrane region" description="Helical" evidence="5">
    <location>
        <begin position="158"/>
        <end position="178"/>
    </location>
</feature>
<dbReference type="GeneTree" id="ENSGT00990000205159"/>
<dbReference type="GO" id="GO:1904891">
    <property type="term" value="P:positive regulation of excitatory synapse assembly"/>
    <property type="evidence" value="ECO:0007669"/>
    <property type="project" value="TreeGrafter"/>
</dbReference>
<dbReference type="SUPFAM" id="SSF48726">
    <property type="entry name" value="Immunoglobulin"/>
    <property type="match status" value="1"/>
</dbReference>
<dbReference type="AlphaFoldDB" id="A0A8C5SQZ5"/>
<organism evidence="7 8">
    <name type="scientific">Laticauda laticaudata</name>
    <name type="common">Blue-ringed sea krait</name>
    <name type="synonym">Blue-lipped sea krait</name>
    <dbReference type="NCBI Taxonomy" id="8630"/>
    <lineage>
        <taxon>Eukaryota</taxon>
        <taxon>Metazoa</taxon>
        <taxon>Chordata</taxon>
        <taxon>Craniata</taxon>
        <taxon>Vertebrata</taxon>
        <taxon>Euteleostomi</taxon>
        <taxon>Lepidosauria</taxon>
        <taxon>Squamata</taxon>
        <taxon>Bifurcata</taxon>
        <taxon>Unidentata</taxon>
        <taxon>Episquamata</taxon>
        <taxon>Toxicofera</taxon>
        <taxon>Serpentes</taxon>
        <taxon>Colubroidea</taxon>
        <taxon>Elapidae</taxon>
        <taxon>Laticaudinae</taxon>
        <taxon>Laticauda</taxon>
    </lineage>
</organism>
<dbReference type="Pfam" id="PF07686">
    <property type="entry name" value="V-set"/>
    <property type="match status" value="1"/>
</dbReference>
<dbReference type="Gene3D" id="2.60.40.10">
    <property type="entry name" value="Immunoglobulins"/>
    <property type="match status" value="1"/>
</dbReference>
<sequence>GLVLRCSQGSPTAQGGEISLLVSQPNINSSVAENVLLSVAYTGETSPMIEWKHTSASGTTKIAEWKSGVYANISSSYKDRVNIYDNGSLQLLKVDFKDSGYYLVTVRDELGIILYGTILLNVYEAYLCWRSSHGVFLVIFLEFTISYLGLLQNSHQCALFWISVCLIIYFCDLKLRLIKQALPDFNIRFGFWVILRDYGSSHFDSSHPFNLFLIFVCLIIYFCDFKLCLIKQ</sequence>
<evidence type="ECO:0000256" key="3">
    <source>
        <dbReference type="ARBA" id="ARBA00023136"/>
    </source>
</evidence>
<name>A0A8C5SQZ5_LATLA</name>
<evidence type="ECO:0000256" key="4">
    <source>
        <dbReference type="ARBA" id="ARBA00023180"/>
    </source>
</evidence>
<dbReference type="GO" id="GO:0046847">
    <property type="term" value="P:filopodium assembly"/>
    <property type="evidence" value="ECO:0007669"/>
    <property type="project" value="TreeGrafter"/>
</dbReference>
<proteinExistence type="predicted"/>
<keyword evidence="4" id="KW-0325">Glycoprotein</keyword>
<evidence type="ECO:0000259" key="6">
    <source>
        <dbReference type="SMART" id="SM00409"/>
    </source>
</evidence>
<dbReference type="InterPro" id="IPR036179">
    <property type="entry name" value="Ig-like_dom_sf"/>
</dbReference>
<dbReference type="InterPro" id="IPR013783">
    <property type="entry name" value="Ig-like_fold"/>
</dbReference>
<evidence type="ECO:0000256" key="2">
    <source>
        <dbReference type="ARBA" id="ARBA00022729"/>
    </source>
</evidence>
<dbReference type="InterPro" id="IPR015631">
    <property type="entry name" value="CD2/SLAM_rcpt"/>
</dbReference>
<dbReference type="InterPro" id="IPR003599">
    <property type="entry name" value="Ig_sub"/>
</dbReference>
<dbReference type="GO" id="GO:0030424">
    <property type="term" value="C:axon"/>
    <property type="evidence" value="ECO:0007669"/>
    <property type="project" value="TreeGrafter"/>
</dbReference>
<dbReference type="PANTHER" id="PTHR12080:SF93">
    <property type="entry name" value="V-SET AND TRANSMEMBRANE DOMAIN-CONTAINING PROTEIN 5"/>
    <property type="match status" value="1"/>
</dbReference>
<evidence type="ECO:0000256" key="1">
    <source>
        <dbReference type="ARBA" id="ARBA00004370"/>
    </source>
</evidence>
<keyword evidence="2" id="KW-0732">Signal</keyword>
<keyword evidence="8" id="KW-1185">Reference proteome</keyword>
<dbReference type="PANTHER" id="PTHR12080">
    <property type="entry name" value="SIGNALING LYMPHOCYTIC ACTIVATION MOLECULE"/>
    <property type="match status" value="1"/>
</dbReference>
<accession>A0A8C5SQZ5</accession>
<comment type="subcellular location">
    <subcellularLocation>
        <location evidence="1">Membrane</location>
    </subcellularLocation>
</comment>
<reference evidence="7" key="1">
    <citation type="submission" date="2025-08" db="UniProtKB">
        <authorList>
            <consortium name="Ensembl"/>
        </authorList>
    </citation>
    <scope>IDENTIFICATION</scope>
</reference>
<dbReference type="GO" id="GO:0005886">
    <property type="term" value="C:plasma membrane"/>
    <property type="evidence" value="ECO:0007669"/>
    <property type="project" value="TreeGrafter"/>
</dbReference>
<feature type="transmembrane region" description="Helical" evidence="5">
    <location>
        <begin position="133"/>
        <end position="151"/>
    </location>
</feature>
<evidence type="ECO:0000256" key="5">
    <source>
        <dbReference type="SAM" id="Phobius"/>
    </source>
</evidence>
<reference evidence="7" key="2">
    <citation type="submission" date="2025-09" db="UniProtKB">
        <authorList>
            <consortium name="Ensembl"/>
        </authorList>
    </citation>
    <scope>IDENTIFICATION</scope>
</reference>
<feature type="transmembrane region" description="Helical" evidence="5">
    <location>
        <begin position="209"/>
        <end position="229"/>
    </location>
</feature>
<keyword evidence="5" id="KW-1133">Transmembrane helix</keyword>
<dbReference type="Proteomes" id="UP000694406">
    <property type="component" value="Unplaced"/>
</dbReference>
<evidence type="ECO:0000313" key="8">
    <source>
        <dbReference type="Proteomes" id="UP000694406"/>
    </source>
</evidence>
<dbReference type="InterPro" id="IPR013106">
    <property type="entry name" value="Ig_V-set"/>
</dbReference>
<dbReference type="Ensembl" id="ENSLLTT00000022035.1">
    <property type="protein sequence ID" value="ENSLLTP00000021251.1"/>
    <property type="gene ID" value="ENSLLTG00000015875.1"/>
</dbReference>
<dbReference type="SMART" id="SM00409">
    <property type="entry name" value="IG"/>
    <property type="match status" value="1"/>
</dbReference>
<keyword evidence="5" id="KW-0812">Transmembrane</keyword>
<protein>
    <recommendedName>
        <fullName evidence="6">Immunoglobulin domain-containing protein</fullName>
    </recommendedName>
</protein>
<feature type="domain" description="Immunoglobulin" evidence="6">
    <location>
        <begin position="24"/>
        <end position="123"/>
    </location>
</feature>
<dbReference type="GO" id="GO:0030425">
    <property type="term" value="C:dendrite"/>
    <property type="evidence" value="ECO:0007669"/>
    <property type="project" value="TreeGrafter"/>
</dbReference>